<evidence type="ECO:0000256" key="1">
    <source>
        <dbReference type="ARBA" id="ARBA00006641"/>
    </source>
</evidence>
<dbReference type="GO" id="GO:0006508">
    <property type="term" value="P:proteolysis"/>
    <property type="evidence" value="ECO:0007669"/>
    <property type="project" value="UniProtKB-KW"/>
</dbReference>
<dbReference type="InterPro" id="IPR000816">
    <property type="entry name" value="Peptidase_C15"/>
</dbReference>
<keyword evidence="3" id="KW-0645">Protease</keyword>
<dbReference type="PANTHER" id="PTHR23402">
    <property type="entry name" value="PROTEASE FAMILY C15 PYROGLUTAMYL-PEPTIDASE I-RELATED"/>
    <property type="match status" value="1"/>
</dbReference>
<keyword evidence="7" id="KW-1185">Reference proteome</keyword>
<dbReference type="Proteomes" id="UP001458880">
    <property type="component" value="Unassembled WGS sequence"/>
</dbReference>
<protein>
    <submittedName>
        <fullName evidence="6">Pyroglutamyl peptidase</fullName>
    </submittedName>
</protein>
<accession>A0AAW1IV62</accession>
<dbReference type="Pfam" id="PF01470">
    <property type="entry name" value="Peptidase_C15"/>
    <property type="match status" value="1"/>
</dbReference>
<dbReference type="SUPFAM" id="SSF53182">
    <property type="entry name" value="Pyrrolidone carboxyl peptidase (pyroglutamate aminopeptidase)"/>
    <property type="match status" value="1"/>
</dbReference>
<dbReference type="PANTHER" id="PTHR23402:SF1">
    <property type="entry name" value="PYROGLUTAMYL-PEPTIDASE I"/>
    <property type="match status" value="1"/>
</dbReference>
<keyword evidence="4" id="KW-0378">Hydrolase</keyword>
<dbReference type="InterPro" id="IPR036440">
    <property type="entry name" value="Peptidase_C15-like_sf"/>
</dbReference>
<gene>
    <name evidence="6" type="ORF">QE152_g33929</name>
</gene>
<name>A0AAW1IV62_POPJA</name>
<dbReference type="GO" id="GO:0016920">
    <property type="term" value="F:pyroglutamyl-peptidase activity"/>
    <property type="evidence" value="ECO:0007669"/>
    <property type="project" value="InterPro"/>
</dbReference>
<evidence type="ECO:0000313" key="6">
    <source>
        <dbReference type="EMBL" id="KAK9693848.1"/>
    </source>
</evidence>
<dbReference type="Gene3D" id="3.40.630.20">
    <property type="entry name" value="Peptidase C15, pyroglutamyl peptidase I-like"/>
    <property type="match status" value="1"/>
</dbReference>
<dbReference type="EMBL" id="JASPKY010000530">
    <property type="protein sequence ID" value="KAK9693848.1"/>
    <property type="molecule type" value="Genomic_DNA"/>
</dbReference>
<organism evidence="6 7">
    <name type="scientific">Popillia japonica</name>
    <name type="common">Japanese beetle</name>
    <dbReference type="NCBI Taxonomy" id="7064"/>
    <lineage>
        <taxon>Eukaryota</taxon>
        <taxon>Metazoa</taxon>
        <taxon>Ecdysozoa</taxon>
        <taxon>Arthropoda</taxon>
        <taxon>Hexapoda</taxon>
        <taxon>Insecta</taxon>
        <taxon>Pterygota</taxon>
        <taxon>Neoptera</taxon>
        <taxon>Endopterygota</taxon>
        <taxon>Coleoptera</taxon>
        <taxon>Polyphaga</taxon>
        <taxon>Scarabaeiformia</taxon>
        <taxon>Scarabaeidae</taxon>
        <taxon>Rutelinae</taxon>
        <taxon>Popillia</taxon>
    </lineage>
</organism>
<dbReference type="PRINTS" id="PR00706">
    <property type="entry name" value="PYROGLUPTASE"/>
</dbReference>
<dbReference type="AlphaFoldDB" id="A0AAW1IV62"/>
<comment type="caution">
    <text evidence="6">The sequence shown here is derived from an EMBL/GenBank/DDBJ whole genome shotgun (WGS) entry which is preliminary data.</text>
</comment>
<evidence type="ECO:0000256" key="3">
    <source>
        <dbReference type="ARBA" id="ARBA00022670"/>
    </source>
</evidence>
<comment type="similarity">
    <text evidence="1">Belongs to the peptidase C15 family.</text>
</comment>
<evidence type="ECO:0000256" key="4">
    <source>
        <dbReference type="ARBA" id="ARBA00022801"/>
    </source>
</evidence>
<reference evidence="6 7" key="1">
    <citation type="journal article" date="2024" name="BMC Genomics">
        <title>De novo assembly and annotation of Popillia japonica's genome with initial clues to its potential as an invasive pest.</title>
        <authorList>
            <person name="Cucini C."/>
            <person name="Boschi S."/>
            <person name="Funari R."/>
            <person name="Cardaioli E."/>
            <person name="Iannotti N."/>
            <person name="Marturano G."/>
            <person name="Paoli F."/>
            <person name="Bruttini M."/>
            <person name="Carapelli A."/>
            <person name="Frati F."/>
            <person name="Nardi F."/>
        </authorList>
    </citation>
    <scope>NUCLEOTIDE SEQUENCE [LARGE SCALE GENOMIC DNA]</scope>
    <source>
        <strain evidence="6">DMR45628</strain>
    </source>
</reference>
<keyword evidence="5" id="KW-0788">Thiol protease</keyword>
<keyword evidence="2" id="KW-0963">Cytoplasm</keyword>
<dbReference type="GO" id="GO:0005829">
    <property type="term" value="C:cytosol"/>
    <property type="evidence" value="ECO:0007669"/>
    <property type="project" value="InterPro"/>
</dbReference>
<evidence type="ECO:0000256" key="2">
    <source>
        <dbReference type="ARBA" id="ARBA00022490"/>
    </source>
</evidence>
<proteinExistence type="inferred from homology"/>
<evidence type="ECO:0000313" key="7">
    <source>
        <dbReference type="Proteomes" id="UP001458880"/>
    </source>
</evidence>
<sequence length="188" mass="20564">MPSHVVLITGFGPFHGHKINASWEAVKLVPTASLNQADVIVQEIPVIYNVVDSIVPELWNKYNPTLVIHVGVSAEARKITIESQAHRTGYIKTDCIGKEHLTKEVCPSVEGLDCIKPSLDVREICEFINRNTPIEACLSQNAGRTLFIHVPPLNNPYTAEELAGGLRAIVECALQQLSSKCNVSNTAN</sequence>
<dbReference type="InterPro" id="IPR016125">
    <property type="entry name" value="Peptidase_C15-like"/>
</dbReference>
<evidence type="ECO:0000256" key="5">
    <source>
        <dbReference type="ARBA" id="ARBA00022807"/>
    </source>
</evidence>